<organism evidence="1 2">
    <name type="scientific">Achromobacter ruhlandii</name>
    <dbReference type="NCBI Taxonomy" id="72557"/>
    <lineage>
        <taxon>Bacteria</taxon>
        <taxon>Pseudomonadati</taxon>
        <taxon>Pseudomonadota</taxon>
        <taxon>Betaproteobacteria</taxon>
        <taxon>Burkholderiales</taxon>
        <taxon>Alcaligenaceae</taxon>
        <taxon>Achromobacter</taxon>
    </lineage>
</organism>
<proteinExistence type="predicted"/>
<accession>A0A6S7E4L3</accession>
<evidence type="ECO:0000313" key="1">
    <source>
        <dbReference type="EMBL" id="CAB3896210.1"/>
    </source>
</evidence>
<dbReference type="Proteomes" id="UP000494122">
    <property type="component" value="Unassembled WGS sequence"/>
</dbReference>
<reference evidence="1 2" key="1">
    <citation type="submission" date="2020-04" db="EMBL/GenBank/DDBJ databases">
        <authorList>
            <person name="De Canck E."/>
        </authorList>
    </citation>
    <scope>NUCLEOTIDE SEQUENCE [LARGE SCALE GENOMIC DNA]</scope>
    <source>
        <strain evidence="1 2">LMG 3328</strain>
    </source>
</reference>
<name>A0A6S7E4L3_9BURK</name>
<dbReference type="AlphaFoldDB" id="A0A6S7E4L3"/>
<protein>
    <submittedName>
        <fullName evidence="1">Uncharacterized protein</fullName>
    </submittedName>
</protein>
<dbReference type="EMBL" id="CADILE010000012">
    <property type="protein sequence ID" value="CAB3896210.1"/>
    <property type="molecule type" value="Genomic_DNA"/>
</dbReference>
<dbReference type="Gene3D" id="3.30.70.260">
    <property type="match status" value="1"/>
</dbReference>
<gene>
    <name evidence="1" type="ORF">LMG3328_04052</name>
</gene>
<sequence>MHVDFSTVLPLETIMRIKKFLPFLDGAATVRGAGAAPVATARPAIPTYQFTIVSVADTLNALRKQLYHELQALDLRVLNVRVSRPDAGALASTTVTLQCPPQVRGLLSAIALRLGQSPDVRRVHWENEDGARIAVLPA</sequence>
<evidence type="ECO:0000313" key="2">
    <source>
        <dbReference type="Proteomes" id="UP000494122"/>
    </source>
</evidence>